<feature type="compositionally biased region" description="Basic and acidic residues" evidence="1">
    <location>
        <begin position="98"/>
        <end position="107"/>
    </location>
</feature>
<accession>F2UP14</accession>
<feature type="region of interest" description="Disordered" evidence="1">
    <location>
        <begin position="341"/>
        <end position="366"/>
    </location>
</feature>
<dbReference type="Proteomes" id="UP000007799">
    <property type="component" value="Unassembled WGS sequence"/>
</dbReference>
<dbReference type="InParanoid" id="F2UP14"/>
<dbReference type="EMBL" id="GL832985">
    <property type="protein sequence ID" value="EGD79369.1"/>
    <property type="molecule type" value="Genomic_DNA"/>
</dbReference>
<organism evidence="3">
    <name type="scientific">Salpingoeca rosetta (strain ATCC 50818 / BSB-021)</name>
    <dbReference type="NCBI Taxonomy" id="946362"/>
    <lineage>
        <taxon>Eukaryota</taxon>
        <taxon>Choanoflagellata</taxon>
        <taxon>Craspedida</taxon>
        <taxon>Salpingoecidae</taxon>
        <taxon>Salpingoeca</taxon>
    </lineage>
</organism>
<dbReference type="RefSeq" id="XP_004989138.1">
    <property type="nucleotide sequence ID" value="XM_004989081.1"/>
</dbReference>
<name>F2UP14_SALR5</name>
<feature type="compositionally biased region" description="Acidic residues" evidence="1">
    <location>
        <begin position="486"/>
        <end position="522"/>
    </location>
</feature>
<evidence type="ECO:0000313" key="2">
    <source>
        <dbReference type="EMBL" id="EGD79369.1"/>
    </source>
</evidence>
<gene>
    <name evidence="2" type="ORF">PTSG_09779</name>
</gene>
<dbReference type="AlphaFoldDB" id="F2UP14"/>
<reference evidence="2" key="1">
    <citation type="submission" date="2009-08" db="EMBL/GenBank/DDBJ databases">
        <title>Annotation of Salpingoeca rosetta.</title>
        <authorList>
            <consortium name="The Broad Institute Genome Sequencing Platform"/>
            <person name="Russ C."/>
            <person name="Cuomo C."/>
            <person name="Burger G."/>
            <person name="Gray M.W."/>
            <person name="Holland P.W.H."/>
            <person name="King N."/>
            <person name="Lang F.B.F."/>
            <person name="Roger A.J."/>
            <person name="Ruiz-Trillo I."/>
            <person name="Young S.K."/>
            <person name="Zeng Q."/>
            <person name="Gargeya S."/>
            <person name="Alvarado L."/>
            <person name="Berlin A."/>
            <person name="Chapman S.B."/>
            <person name="Chen Z."/>
            <person name="Freedman E."/>
            <person name="Gellesch M."/>
            <person name="Goldberg J."/>
            <person name="Griggs A."/>
            <person name="Gujja S."/>
            <person name="Heilman E."/>
            <person name="Heiman D."/>
            <person name="Howarth C."/>
            <person name="Mehta T."/>
            <person name="Neiman D."/>
            <person name="Pearson M."/>
            <person name="Roberts A."/>
            <person name="Saif S."/>
            <person name="Shea T."/>
            <person name="Shenoy N."/>
            <person name="Sisk P."/>
            <person name="Stolte C."/>
            <person name="Sykes S."/>
            <person name="White J."/>
            <person name="Yandava C."/>
            <person name="Haas B."/>
            <person name="Nusbaum C."/>
            <person name="Birren B."/>
        </authorList>
    </citation>
    <scope>NUCLEOTIDE SEQUENCE [LARGE SCALE GENOMIC DNA]</scope>
    <source>
        <strain evidence="2">ATCC 50818</strain>
    </source>
</reference>
<feature type="region of interest" description="Disordered" evidence="1">
    <location>
        <begin position="1"/>
        <end position="218"/>
    </location>
</feature>
<feature type="compositionally biased region" description="Polar residues" evidence="1">
    <location>
        <begin position="188"/>
        <end position="203"/>
    </location>
</feature>
<evidence type="ECO:0000256" key="1">
    <source>
        <dbReference type="SAM" id="MobiDB-lite"/>
    </source>
</evidence>
<feature type="compositionally biased region" description="Basic residues" evidence="1">
    <location>
        <begin position="109"/>
        <end position="123"/>
    </location>
</feature>
<dbReference type="KEGG" id="sre:PTSG_09779"/>
<feature type="region of interest" description="Disordered" evidence="1">
    <location>
        <begin position="627"/>
        <end position="658"/>
    </location>
</feature>
<evidence type="ECO:0000313" key="3">
    <source>
        <dbReference type="Proteomes" id="UP000007799"/>
    </source>
</evidence>
<keyword evidence="3" id="KW-1185">Reference proteome</keyword>
<dbReference type="GeneID" id="16069680"/>
<feature type="region of interest" description="Disordered" evidence="1">
    <location>
        <begin position="459"/>
        <end position="532"/>
    </location>
</feature>
<feature type="compositionally biased region" description="Low complexity" evidence="1">
    <location>
        <begin position="80"/>
        <end position="97"/>
    </location>
</feature>
<sequence>MKKGGNGKRGGGGGGAKKKHNKHKNTTASKKKKAQHKQQHQQHQHKGQQETLLLKETEGTTQQSGERQGPTTHEQHQQHQQDATATVTATVTAAAAAKEARRKELQARLRSKRAALRAGHGHRQVWADRDQAHEHQHSSCSCCDDHDHDHEHSTSSGNDHDAAPDRDGSHAAQDHNASYTKQLPGESQAETGASHLLSTSSKKALSGANRHAAPRAMPDWLTGKAGDIMRAQPESHDDFLQSLPSISNGTNPFFTRMMARRKKGALKEQQHTQSTRDKRLQPMLFDEELEVPDVEPVLFPDDDANLNLQTDNFFAVTPNATNSDRIHSDDDDGDDAWAMADVRPQRIPVHTARKPSTAGDGAGGNEMSLRASTLSPEAKTTNAVTVAAAGTTTQSTVNGSSNGRSDDEAMALLDQFMADVLLDAKYNSNGDGGDGVPAGNATVMTVTTKGAQASMVAQYGDGGGGGGDGGDVIVPVRRNPHSNNNYDDDDDDDSGKEGGEGVENDDGGDGPGSGDDDDDDDLFGISPPQPSSTMLHILGDGACSLLPGEADDDKRFPAAPVTRTDRFLDFKSTIRAHATAQIAGGELVTFTAVEGEDTTTTTTTMGDGAVTTTTTTTTTATHRQIATTTATAHDTGSNGTTSSAGSTAIDTQSSPSPSVSASAVEAFALDPDFDYDDIALTATPPLHAQVAAMARQRGGGGGDR</sequence>
<proteinExistence type="predicted"/>
<feature type="compositionally biased region" description="Gly residues" evidence="1">
    <location>
        <begin position="460"/>
        <end position="470"/>
    </location>
</feature>
<feature type="compositionally biased region" description="Basic residues" evidence="1">
    <location>
        <begin position="16"/>
        <end position="46"/>
    </location>
</feature>
<protein>
    <submittedName>
        <fullName evidence="2">Uncharacterized protein</fullName>
    </submittedName>
</protein>
<feature type="compositionally biased region" description="Basic and acidic residues" evidence="1">
    <location>
        <begin position="125"/>
        <end position="173"/>
    </location>
</feature>